<evidence type="ECO:0000313" key="3">
    <source>
        <dbReference type="Proteomes" id="UP001215280"/>
    </source>
</evidence>
<dbReference type="Proteomes" id="UP001215280">
    <property type="component" value="Unassembled WGS sequence"/>
</dbReference>
<keyword evidence="1" id="KW-0812">Transmembrane</keyword>
<feature type="transmembrane region" description="Helical" evidence="1">
    <location>
        <begin position="100"/>
        <end position="122"/>
    </location>
</feature>
<protein>
    <submittedName>
        <fullName evidence="2">MFS general substrate transporter</fullName>
    </submittedName>
</protein>
<keyword evidence="1" id="KW-0472">Membrane</keyword>
<feature type="transmembrane region" description="Helical" evidence="1">
    <location>
        <begin position="166"/>
        <end position="186"/>
    </location>
</feature>
<organism evidence="2 3">
    <name type="scientific">Mycena maculata</name>
    <dbReference type="NCBI Taxonomy" id="230809"/>
    <lineage>
        <taxon>Eukaryota</taxon>
        <taxon>Fungi</taxon>
        <taxon>Dikarya</taxon>
        <taxon>Basidiomycota</taxon>
        <taxon>Agaricomycotina</taxon>
        <taxon>Agaricomycetes</taxon>
        <taxon>Agaricomycetidae</taxon>
        <taxon>Agaricales</taxon>
        <taxon>Marasmiineae</taxon>
        <taxon>Mycenaceae</taxon>
        <taxon>Mycena</taxon>
    </lineage>
</organism>
<feature type="transmembrane region" description="Helical" evidence="1">
    <location>
        <begin position="258"/>
        <end position="284"/>
    </location>
</feature>
<dbReference type="EMBL" id="JARJLG010000202">
    <property type="protein sequence ID" value="KAJ7728831.1"/>
    <property type="molecule type" value="Genomic_DNA"/>
</dbReference>
<dbReference type="AlphaFoldDB" id="A0AAD7HUT3"/>
<keyword evidence="1" id="KW-1133">Transmembrane helix</keyword>
<proteinExistence type="predicted"/>
<evidence type="ECO:0000313" key="2">
    <source>
        <dbReference type="EMBL" id="KAJ7728831.1"/>
    </source>
</evidence>
<dbReference type="PANTHER" id="PTHR11360:SF287">
    <property type="entry name" value="MFS MONOCARBOXYLATE TRANSPORTER"/>
    <property type="match status" value="1"/>
</dbReference>
<feature type="transmembrane region" description="Helical" evidence="1">
    <location>
        <begin position="64"/>
        <end position="88"/>
    </location>
</feature>
<dbReference type="SUPFAM" id="SSF103473">
    <property type="entry name" value="MFS general substrate transporter"/>
    <property type="match status" value="1"/>
</dbReference>
<dbReference type="InterPro" id="IPR036259">
    <property type="entry name" value="MFS_trans_sf"/>
</dbReference>
<dbReference type="Gene3D" id="1.20.1250.20">
    <property type="entry name" value="MFS general substrate transporter like domains"/>
    <property type="match status" value="1"/>
</dbReference>
<feature type="transmembrane region" description="Helical" evidence="1">
    <location>
        <begin position="217"/>
        <end position="238"/>
    </location>
</feature>
<gene>
    <name evidence="2" type="ORF">DFH07DRAFT_871458</name>
</gene>
<dbReference type="PANTHER" id="PTHR11360">
    <property type="entry name" value="MONOCARBOXYLATE TRANSPORTER"/>
    <property type="match status" value="1"/>
</dbReference>
<comment type="caution">
    <text evidence="2">The sequence shown here is derived from an EMBL/GenBank/DDBJ whole genome shotgun (WGS) entry which is preliminary data.</text>
</comment>
<sequence>MHACGSREGYIIQVAQNLVWLNTQSLAAAFVVEAIVWGFPNAYGVFLDSYLQDLRYASQKSATFLLPLIGILSSGIIYCSAPIMNPIAACFPRHRCKSMWVGAFLCCGTLFGAIITCSQALLYSPSRQYRDAACISYMSEWFVARRGMANSILFTRTAAGGLLLPLMLRILVIAMAVLVFPLLPFVKGRLPPTRVQIQGSAPRGDPGSHSWMRQKSFWILITVNTLQGSAYFVLIVYLPTFAHDLHVNSSKSAVTVAMLNGAFCYRPLCASCFNAWMLAFSILLTTSVMSFILWGVLSHSFAGLLVFSIAYGTVAGGMDDLVMSTTLYGYLLLSRGIGNVVSTPISVKLYSQARNATDTVDSVGFISKLHHFDLGDRRFAKIILYVGTMFACVASVAALGGCLKGPLPVVGPH</sequence>
<feature type="transmembrane region" description="Helical" evidence="1">
    <location>
        <begin position="26"/>
        <end position="44"/>
    </location>
</feature>
<name>A0AAD7HUT3_9AGAR</name>
<feature type="transmembrane region" description="Helical" evidence="1">
    <location>
        <begin position="291"/>
        <end position="314"/>
    </location>
</feature>
<feature type="transmembrane region" description="Helical" evidence="1">
    <location>
        <begin position="382"/>
        <end position="403"/>
    </location>
</feature>
<dbReference type="InterPro" id="IPR050327">
    <property type="entry name" value="Proton-linked_MCT"/>
</dbReference>
<evidence type="ECO:0000256" key="1">
    <source>
        <dbReference type="SAM" id="Phobius"/>
    </source>
</evidence>
<keyword evidence="3" id="KW-1185">Reference proteome</keyword>
<accession>A0AAD7HUT3</accession>
<reference evidence="2" key="1">
    <citation type="submission" date="2023-03" db="EMBL/GenBank/DDBJ databases">
        <title>Massive genome expansion in bonnet fungi (Mycena s.s.) driven by repeated elements and novel gene families across ecological guilds.</title>
        <authorList>
            <consortium name="Lawrence Berkeley National Laboratory"/>
            <person name="Harder C.B."/>
            <person name="Miyauchi S."/>
            <person name="Viragh M."/>
            <person name="Kuo A."/>
            <person name="Thoen E."/>
            <person name="Andreopoulos B."/>
            <person name="Lu D."/>
            <person name="Skrede I."/>
            <person name="Drula E."/>
            <person name="Henrissat B."/>
            <person name="Morin E."/>
            <person name="Kohler A."/>
            <person name="Barry K."/>
            <person name="LaButti K."/>
            <person name="Morin E."/>
            <person name="Salamov A."/>
            <person name="Lipzen A."/>
            <person name="Mereny Z."/>
            <person name="Hegedus B."/>
            <person name="Baldrian P."/>
            <person name="Stursova M."/>
            <person name="Weitz H."/>
            <person name="Taylor A."/>
            <person name="Grigoriev I.V."/>
            <person name="Nagy L.G."/>
            <person name="Martin F."/>
            <person name="Kauserud H."/>
        </authorList>
    </citation>
    <scope>NUCLEOTIDE SEQUENCE</scope>
    <source>
        <strain evidence="2">CBHHK188m</strain>
    </source>
</reference>